<keyword evidence="1" id="KW-1133">Transmembrane helix</keyword>
<feature type="transmembrane region" description="Helical" evidence="1">
    <location>
        <begin position="423"/>
        <end position="446"/>
    </location>
</feature>
<dbReference type="Pfam" id="PF13347">
    <property type="entry name" value="MFS_2"/>
    <property type="match status" value="1"/>
</dbReference>
<keyword evidence="1" id="KW-0812">Transmembrane</keyword>
<accession>A0A6A7K5P2</accession>
<dbReference type="Proteomes" id="UP000440004">
    <property type="component" value="Unassembled WGS sequence"/>
</dbReference>
<dbReference type="InterPro" id="IPR036259">
    <property type="entry name" value="MFS_trans_sf"/>
</dbReference>
<protein>
    <submittedName>
        <fullName evidence="2">MFS transporter</fullName>
    </submittedName>
</protein>
<dbReference type="PANTHER" id="PTHR11328:SF24">
    <property type="entry name" value="MAJOR FACILITATOR SUPERFAMILY (MFS) PROFILE DOMAIN-CONTAINING PROTEIN"/>
    <property type="match status" value="1"/>
</dbReference>
<keyword evidence="3" id="KW-1185">Reference proteome</keyword>
<feature type="transmembrane region" description="Helical" evidence="1">
    <location>
        <begin position="250"/>
        <end position="275"/>
    </location>
</feature>
<dbReference type="AlphaFoldDB" id="A0A6A7K5P2"/>
<dbReference type="GO" id="GO:0015293">
    <property type="term" value="F:symporter activity"/>
    <property type="evidence" value="ECO:0007669"/>
    <property type="project" value="InterPro"/>
</dbReference>
<organism evidence="2 3">
    <name type="scientific">Alkalibaculum sporogenes</name>
    <dbReference type="NCBI Taxonomy" id="2655001"/>
    <lineage>
        <taxon>Bacteria</taxon>
        <taxon>Bacillati</taxon>
        <taxon>Bacillota</taxon>
        <taxon>Clostridia</taxon>
        <taxon>Eubacteriales</taxon>
        <taxon>Eubacteriaceae</taxon>
        <taxon>Alkalibaculum</taxon>
    </lineage>
</organism>
<feature type="transmembrane region" description="Helical" evidence="1">
    <location>
        <begin position="34"/>
        <end position="65"/>
    </location>
</feature>
<dbReference type="SUPFAM" id="SSF103473">
    <property type="entry name" value="MFS general substrate transporter"/>
    <property type="match status" value="1"/>
</dbReference>
<evidence type="ECO:0000256" key="1">
    <source>
        <dbReference type="SAM" id="Phobius"/>
    </source>
</evidence>
<evidence type="ECO:0000313" key="2">
    <source>
        <dbReference type="EMBL" id="MPW24463.1"/>
    </source>
</evidence>
<feature type="transmembrane region" description="Helical" evidence="1">
    <location>
        <begin position="111"/>
        <end position="129"/>
    </location>
</feature>
<sequence>MGGIFVKKGLNKTLTNWFGIGDFFFDICNSYKTYFWVIFLTSVAKLPLATIALISAVVSTTEIFLSPFYGVALDVLKPMRWGRYRSYLMILPPITAILFASQWFAAGISNVSIASVSVIVLSLMFALSFNMQNTANMSLIPLVAATESERAHLSSRRWAWMNLAKVVIGSLVAALIALYSGIFGNESVMTYAVIACTVAALTIIGMQIHFRMTKGYEGEGSEVYSSSKVSKAQRISMSILIRTLTKNPPLIAIFIASTFTAITSFTLAMMAAHYFNYVAEAPAMLAIYLTVTNLGAVCGSLLAGVFSKKMDIKRLSMIALIFMVVGLGSARLFAFSALGFTISIIFVQFFASFNYPLFITMYSNCAVYGEWKTGVKAAGVVMGISNVPVKIAVMVAGILIPGILGAAGFVADGAITQTVKAGIANGITLVPMASYMCAFLTITFGFKLTREKLNEYQSEIDARNVISE</sequence>
<feature type="transmembrane region" description="Helical" evidence="1">
    <location>
        <begin position="163"/>
        <end position="182"/>
    </location>
</feature>
<dbReference type="InterPro" id="IPR039672">
    <property type="entry name" value="MFS_2"/>
</dbReference>
<feature type="transmembrane region" description="Helical" evidence="1">
    <location>
        <begin position="391"/>
        <end position="411"/>
    </location>
</feature>
<reference evidence="2 3" key="1">
    <citation type="submission" date="2019-10" db="EMBL/GenBank/DDBJ databases">
        <title>Alkalibaculum tamaniensis sp.nov., a new alkaliphilic acetogen, isolated on methoxylated aromatics from a mud volcano.</title>
        <authorList>
            <person name="Khomyakova M.A."/>
            <person name="Merkel A.Y."/>
            <person name="Bonch-Osmolovskaya E.A."/>
            <person name="Slobodkin A.I."/>
        </authorList>
    </citation>
    <scope>NUCLEOTIDE SEQUENCE [LARGE SCALE GENOMIC DNA]</scope>
    <source>
        <strain evidence="2 3">M08DMB</strain>
    </source>
</reference>
<proteinExistence type="predicted"/>
<dbReference type="EMBL" id="WHNX01000002">
    <property type="protein sequence ID" value="MPW24463.1"/>
    <property type="molecule type" value="Genomic_DNA"/>
</dbReference>
<feature type="transmembrane region" description="Helical" evidence="1">
    <location>
        <begin position="318"/>
        <end position="351"/>
    </location>
</feature>
<comment type="caution">
    <text evidence="2">The sequence shown here is derived from an EMBL/GenBank/DDBJ whole genome shotgun (WGS) entry which is preliminary data.</text>
</comment>
<name>A0A6A7K5P2_9FIRM</name>
<dbReference type="Gene3D" id="1.20.1250.20">
    <property type="entry name" value="MFS general substrate transporter like domains"/>
    <property type="match status" value="2"/>
</dbReference>
<gene>
    <name evidence="2" type="ORF">GC105_01475</name>
</gene>
<feature type="transmembrane region" description="Helical" evidence="1">
    <location>
        <begin position="86"/>
        <end position="105"/>
    </location>
</feature>
<keyword evidence="1" id="KW-0472">Membrane</keyword>
<dbReference type="GO" id="GO:0008643">
    <property type="term" value="P:carbohydrate transport"/>
    <property type="evidence" value="ECO:0007669"/>
    <property type="project" value="InterPro"/>
</dbReference>
<evidence type="ECO:0000313" key="3">
    <source>
        <dbReference type="Proteomes" id="UP000440004"/>
    </source>
</evidence>
<feature type="transmembrane region" description="Helical" evidence="1">
    <location>
        <begin position="188"/>
        <end position="206"/>
    </location>
</feature>
<feature type="transmembrane region" description="Helical" evidence="1">
    <location>
        <begin position="281"/>
        <end position="306"/>
    </location>
</feature>
<dbReference type="GO" id="GO:0005886">
    <property type="term" value="C:plasma membrane"/>
    <property type="evidence" value="ECO:0007669"/>
    <property type="project" value="TreeGrafter"/>
</dbReference>
<dbReference type="PANTHER" id="PTHR11328">
    <property type="entry name" value="MAJOR FACILITATOR SUPERFAMILY DOMAIN-CONTAINING PROTEIN"/>
    <property type="match status" value="1"/>
</dbReference>